<name>A0A373F697_COMTE</name>
<evidence type="ECO:0000256" key="1">
    <source>
        <dbReference type="SAM" id="MobiDB-lite"/>
    </source>
</evidence>
<accession>A0A373F697</accession>
<reference evidence="2 3" key="1">
    <citation type="submission" date="2018-08" db="EMBL/GenBank/DDBJ databases">
        <title>Comamonas testosteroni strain SWCO2.</title>
        <authorList>
            <person name="Jiang N."/>
            <person name="Zhang X.Z."/>
        </authorList>
    </citation>
    <scope>NUCLEOTIDE SEQUENCE [LARGE SCALE GENOMIC DNA]</scope>
    <source>
        <strain evidence="2 3">SWCO2</strain>
    </source>
</reference>
<comment type="caution">
    <text evidence="2">The sequence shown here is derived from an EMBL/GenBank/DDBJ whole genome shotgun (WGS) entry which is preliminary data.</text>
</comment>
<protein>
    <submittedName>
        <fullName evidence="2">Uncharacterized protein</fullName>
    </submittedName>
</protein>
<organism evidence="2 3">
    <name type="scientific">Comamonas testosteroni</name>
    <name type="common">Pseudomonas testosteroni</name>
    <dbReference type="NCBI Taxonomy" id="285"/>
    <lineage>
        <taxon>Bacteria</taxon>
        <taxon>Pseudomonadati</taxon>
        <taxon>Pseudomonadota</taxon>
        <taxon>Betaproteobacteria</taxon>
        <taxon>Burkholderiales</taxon>
        <taxon>Comamonadaceae</taxon>
        <taxon>Comamonas</taxon>
    </lineage>
</organism>
<dbReference type="OrthoDB" id="9153068at2"/>
<feature type="region of interest" description="Disordered" evidence="1">
    <location>
        <begin position="80"/>
        <end position="101"/>
    </location>
</feature>
<dbReference type="EMBL" id="QURR01000049">
    <property type="protein sequence ID" value="RGE39510.1"/>
    <property type="molecule type" value="Genomic_DNA"/>
</dbReference>
<evidence type="ECO:0000313" key="3">
    <source>
        <dbReference type="Proteomes" id="UP000261948"/>
    </source>
</evidence>
<dbReference type="AlphaFoldDB" id="A0A373F697"/>
<evidence type="ECO:0000313" key="2">
    <source>
        <dbReference type="EMBL" id="RGE39510.1"/>
    </source>
</evidence>
<sequence length="101" mass="11051">MAISIETIERLKTKLKAVPPKPRTEVESKKEAVLMLRAEVEKLKRDGYDWNDVAALIADDGQGGGIEVKGSSIKAFLSTPRMGGTRRKKATADAGENWPKV</sequence>
<keyword evidence="3" id="KW-1185">Reference proteome</keyword>
<gene>
    <name evidence="2" type="ORF">DZC30_21715</name>
</gene>
<proteinExistence type="predicted"/>
<dbReference type="Proteomes" id="UP000261948">
    <property type="component" value="Unassembled WGS sequence"/>
</dbReference>